<dbReference type="Pfam" id="PF07727">
    <property type="entry name" value="RVT_2"/>
    <property type="match status" value="1"/>
</dbReference>
<feature type="compositionally biased region" description="Pro residues" evidence="1">
    <location>
        <begin position="101"/>
        <end position="111"/>
    </location>
</feature>
<dbReference type="EMBL" id="BAABME010004116">
    <property type="protein sequence ID" value="GAA0161226.1"/>
    <property type="molecule type" value="Genomic_DNA"/>
</dbReference>
<dbReference type="AlphaFoldDB" id="A0AAV3QE56"/>
<comment type="caution">
    <text evidence="3">The sequence shown here is derived from an EMBL/GenBank/DDBJ whole genome shotgun (WGS) entry which is preliminary data.</text>
</comment>
<evidence type="ECO:0000313" key="3">
    <source>
        <dbReference type="EMBL" id="GAA0161226.1"/>
    </source>
</evidence>
<feature type="compositionally biased region" description="Polar residues" evidence="1">
    <location>
        <begin position="58"/>
        <end position="68"/>
    </location>
</feature>
<keyword evidence="4" id="KW-1185">Reference proteome</keyword>
<evidence type="ECO:0000259" key="2">
    <source>
        <dbReference type="Pfam" id="PF07727"/>
    </source>
</evidence>
<reference evidence="3 4" key="1">
    <citation type="submission" date="2024-01" db="EMBL/GenBank/DDBJ databases">
        <title>The complete chloroplast genome sequence of Lithospermum erythrorhizon: insights into the phylogenetic relationship among Boraginaceae species and the maternal lineages of purple gromwells.</title>
        <authorList>
            <person name="Okada T."/>
            <person name="Watanabe K."/>
        </authorList>
    </citation>
    <scope>NUCLEOTIDE SEQUENCE [LARGE SCALE GENOMIC DNA]</scope>
</reference>
<organism evidence="3 4">
    <name type="scientific">Lithospermum erythrorhizon</name>
    <name type="common">Purple gromwell</name>
    <name type="synonym">Lithospermum officinale var. erythrorhizon</name>
    <dbReference type="NCBI Taxonomy" id="34254"/>
    <lineage>
        <taxon>Eukaryota</taxon>
        <taxon>Viridiplantae</taxon>
        <taxon>Streptophyta</taxon>
        <taxon>Embryophyta</taxon>
        <taxon>Tracheophyta</taxon>
        <taxon>Spermatophyta</taxon>
        <taxon>Magnoliopsida</taxon>
        <taxon>eudicotyledons</taxon>
        <taxon>Gunneridae</taxon>
        <taxon>Pentapetalae</taxon>
        <taxon>asterids</taxon>
        <taxon>lamiids</taxon>
        <taxon>Boraginales</taxon>
        <taxon>Boraginaceae</taxon>
        <taxon>Boraginoideae</taxon>
        <taxon>Lithospermeae</taxon>
        <taxon>Lithospermum</taxon>
    </lineage>
</organism>
<protein>
    <recommendedName>
        <fullName evidence="2">Reverse transcriptase Ty1/copia-type domain-containing protein</fullName>
    </recommendedName>
</protein>
<name>A0AAV3QE56_LITER</name>
<accession>A0AAV3QE56</accession>
<feature type="region of interest" description="Disordered" evidence="1">
    <location>
        <begin position="55"/>
        <end position="120"/>
    </location>
</feature>
<evidence type="ECO:0000256" key="1">
    <source>
        <dbReference type="SAM" id="MobiDB-lite"/>
    </source>
</evidence>
<evidence type="ECO:0000313" key="4">
    <source>
        <dbReference type="Proteomes" id="UP001454036"/>
    </source>
</evidence>
<feature type="domain" description="Reverse transcriptase Ty1/copia-type" evidence="2">
    <location>
        <begin position="191"/>
        <end position="264"/>
    </location>
</feature>
<gene>
    <name evidence="3" type="ORF">LIER_17588</name>
</gene>
<dbReference type="Proteomes" id="UP001454036">
    <property type="component" value="Unassembled WGS sequence"/>
</dbReference>
<dbReference type="InterPro" id="IPR013103">
    <property type="entry name" value="RVT_2"/>
</dbReference>
<sequence length="265" mass="29239">MPSSVLHGESPYHIVFPEKSLFPIDRKVFGCTCFVRDGEDDDLLLYHIVKSVPETPPDSATQSVSLLDTTAPPLPETPVRSSPQPLAKVYTRRKFDNVTNPPVPDSFPTPSPLSQDPALDDDRPIALRKGKRSCAYPIPSFVSYDHLSSSSRSFVVSLNSITLPKTVNEALPYFGWQAAIVEEMNAVNDNGIWDLVDSSVGKQVVGFKWVFAVKTNPDGSIAWLKARLVAKAYTQTYGVDYLDTFALVSKLTSVRLFHSLAATYD</sequence>
<proteinExistence type="predicted"/>